<gene>
    <name evidence="2" type="ORF">SAMN02910280_2669</name>
</gene>
<dbReference type="Proteomes" id="UP000183461">
    <property type="component" value="Unassembled WGS sequence"/>
</dbReference>
<feature type="signal peptide" evidence="1">
    <location>
        <begin position="1"/>
        <end position="24"/>
    </location>
</feature>
<dbReference type="AlphaFoldDB" id="A0A1K1PFS1"/>
<evidence type="ECO:0000256" key="1">
    <source>
        <dbReference type="SAM" id="SignalP"/>
    </source>
</evidence>
<feature type="chain" id="PRO_5012520994" evidence="1">
    <location>
        <begin position="25"/>
        <end position="94"/>
    </location>
</feature>
<accession>A0A1K1PFS1</accession>
<dbReference type="RefSeq" id="WP_177243973.1">
    <property type="nucleotide sequence ID" value="NZ_FPIP01000008.1"/>
</dbReference>
<sequence length="94" mass="10253">MKIKRTIAAVMALVLVGGAYPSNAVNTRNIGKVYAAETAAEEKEPKFFVEKESNKRLEPYSIAIKNVDPATVTFTLDNADEVSRTSDEDGKAVF</sequence>
<evidence type="ECO:0000313" key="3">
    <source>
        <dbReference type="Proteomes" id="UP000183461"/>
    </source>
</evidence>
<feature type="non-terminal residue" evidence="2">
    <location>
        <position position="94"/>
    </location>
</feature>
<evidence type="ECO:0000313" key="2">
    <source>
        <dbReference type="EMBL" id="SFW45526.1"/>
    </source>
</evidence>
<name>A0A1K1PFS1_RUMFL</name>
<dbReference type="EMBL" id="FPIP01000008">
    <property type="protein sequence ID" value="SFW45526.1"/>
    <property type="molecule type" value="Genomic_DNA"/>
</dbReference>
<organism evidence="2 3">
    <name type="scientific">Ruminococcus flavefaciens</name>
    <dbReference type="NCBI Taxonomy" id="1265"/>
    <lineage>
        <taxon>Bacteria</taxon>
        <taxon>Bacillati</taxon>
        <taxon>Bacillota</taxon>
        <taxon>Clostridia</taxon>
        <taxon>Eubacteriales</taxon>
        <taxon>Oscillospiraceae</taxon>
        <taxon>Ruminococcus</taxon>
    </lineage>
</organism>
<reference evidence="2 3" key="1">
    <citation type="submission" date="2016-11" db="EMBL/GenBank/DDBJ databases">
        <authorList>
            <person name="Jaros S."/>
            <person name="Januszkiewicz K."/>
            <person name="Wedrychowicz H."/>
        </authorList>
    </citation>
    <scope>NUCLEOTIDE SEQUENCE [LARGE SCALE GENOMIC DNA]</scope>
    <source>
        <strain evidence="2 3">YL228</strain>
    </source>
</reference>
<keyword evidence="1" id="KW-0732">Signal</keyword>
<protein>
    <submittedName>
        <fullName evidence="2">Uncharacterized protein</fullName>
    </submittedName>
</protein>
<proteinExistence type="predicted"/>